<dbReference type="EnsemblPlants" id="LPERR05G11010.1">
    <property type="protein sequence ID" value="LPERR05G11010.1"/>
    <property type="gene ID" value="LPERR05G11010"/>
</dbReference>
<dbReference type="AlphaFoldDB" id="A0A0D9WFR8"/>
<comment type="similarity">
    <text evidence="1 3">Belongs to the EXO70 family.</text>
</comment>
<evidence type="ECO:0000313" key="6">
    <source>
        <dbReference type="Proteomes" id="UP000032180"/>
    </source>
</evidence>
<dbReference type="Gramene" id="LPERR05G11010.1">
    <property type="protein sequence ID" value="LPERR05G11010.1"/>
    <property type="gene ID" value="LPERR05G11010"/>
</dbReference>
<keyword evidence="3" id="KW-0653">Protein transport</keyword>
<comment type="function">
    <text evidence="3">Component of the exocyst complex.</text>
</comment>
<evidence type="ECO:0000259" key="4">
    <source>
        <dbReference type="Pfam" id="PF03081"/>
    </source>
</evidence>
<dbReference type="PANTHER" id="PTHR12542:SF40">
    <property type="entry name" value="EXOCYST SUBUNIT EXO70 FAMILY PROTEIN"/>
    <property type="match status" value="1"/>
</dbReference>
<dbReference type="Proteomes" id="UP000032180">
    <property type="component" value="Chromosome 5"/>
</dbReference>
<sequence length="346" mass="39472">MSTVESPALEIGTFDMEIPATQQQAEQDEIQLVQFAEATISQMLAFADALVADNTWQQLDKFSGLMDMHICITDVSLIHMPKVKQEVLWIADFEMQNGNNLAKKIGSVLLHTRDNLSKAIQNITNDATAVTPLLSGMGSWQSFPQSAEIHKAAQLIMAYATLFWEYHDQLLTMRSLDGAPHIIEKMVNNLTDQLEKKAESLSEPSLRYLFLLNNCYFIQEQFLAITCYNLPSRSNIRIKYCYYQNCYLNISWDTVLSCLHGKMPLCFSKPSPLARFKSESERTCKHQKLWKVPNTQLRKMLRQAIIDKVITGPTGYKIYLEAHPEHEKCGSDQEGMEDMVNELFEG</sequence>
<keyword evidence="2 3" id="KW-0813">Transport</keyword>
<dbReference type="eggNOG" id="KOG2344">
    <property type="taxonomic scope" value="Eukaryota"/>
</dbReference>
<accession>A0A0D9WFR8</accession>
<dbReference type="InterPro" id="IPR016159">
    <property type="entry name" value="Cullin_repeat-like_dom_sf"/>
</dbReference>
<dbReference type="SUPFAM" id="SSF74788">
    <property type="entry name" value="Cullin repeat-like"/>
    <property type="match status" value="1"/>
</dbReference>
<reference evidence="6" key="2">
    <citation type="submission" date="2013-12" db="EMBL/GenBank/DDBJ databases">
        <authorList>
            <person name="Yu Y."/>
            <person name="Lee S."/>
            <person name="de Baynast K."/>
            <person name="Wissotski M."/>
            <person name="Liu L."/>
            <person name="Talag J."/>
            <person name="Goicoechea J."/>
            <person name="Angelova A."/>
            <person name="Jetty R."/>
            <person name="Kudrna D."/>
            <person name="Golser W."/>
            <person name="Rivera L."/>
            <person name="Zhang J."/>
            <person name="Wing R."/>
        </authorList>
    </citation>
    <scope>NUCLEOTIDE SEQUENCE</scope>
</reference>
<keyword evidence="6" id="KW-1185">Reference proteome</keyword>
<dbReference type="PANTHER" id="PTHR12542">
    <property type="entry name" value="EXOCYST COMPLEX PROTEIN EXO70"/>
    <property type="match status" value="1"/>
</dbReference>
<reference evidence="5 6" key="1">
    <citation type="submission" date="2012-08" db="EMBL/GenBank/DDBJ databases">
        <title>Oryza genome evolution.</title>
        <authorList>
            <person name="Wing R.A."/>
        </authorList>
    </citation>
    <scope>NUCLEOTIDE SEQUENCE</scope>
</reference>
<dbReference type="STRING" id="77586.A0A0D9WFR8"/>
<dbReference type="GO" id="GO:0006887">
    <property type="term" value="P:exocytosis"/>
    <property type="evidence" value="ECO:0007669"/>
    <property type="project" value="UniProtKB-KW"/>
</dbReference>
<name>A0A0D9WFR8_9ORYZ</name>
<protein>
    <recommendedName>
        <fullName evidence="3">Exocyst subunit Exo70 family protein</fullName>
    </recommendedName>
</protein>
<dbReference type="InterPro" id="IPR004140">
    <property type="entry name" value="Exo70"/>
</dbReference>
<dbReference type="GO" id="GO:0005546">
    <property type="term" value="F:phosphatidylinositol-4,5-bisphosphate binding"/>
    <property type="evidence" value="ECO:0007669"/>
    <property type="project" value="InterPro"/>
</dbReference>
<dbReference type="Pfam" id="PF03081">
    <property type="entry name" value="Exo70_C"/>
    <property type="match status" value="1"/>
</dbReference>
<evidence type="ECO:0000256" key="2">
    <source>
        <dbReference type="ARBA" id="ARBA00022448"/>
    </source>
</evidence>
<evidence type="ECO:0000256" key="3">
    <source>
        <dbReference type="RuleBase" id="RU365026"/>
    </source>
</evidence>
<dbReference type="InterPro" id="IPR046364">
    <property type="entry name" value="Exo70_C"/>
</dbReference>
<feature type="domain" description="Exocyst complex subunit Exo70 C-terminal" evidence="4">
    <location>
        <begin position="27"/>
        <end position="311"/>
    </location>
</feature>
<evidence type="ECO:0000313" key="5">
    <source>
        <dbReference type="EnsemblPlants" id="LPERR05G11010.1"/>
    </source>
</evidence>
<dbReference type="Gene3D" id="1.20.1280.170">
    <property type="entry name" value="Exocyst complex component Exo70"/>
    <property type="match status" value="1"/>
</dbReference>
<evidence type="ECO:0000256" key="1">
    <source>
        <dbReference type="ARBA" id="ARBA00006756"/>
    </source>
</evidence>
<organism evidence="5 6">
    <name type="scientific">Leersia perrieri</name>
    <dbReference type="NCBI Taxonomy" id="77586"/>
    <lineage>
        <taxon>Eukaryota</taxon>
        <taxon>Viridiplantae</taxon>
        <taxon>Streptophyta</taxon>
        <taxon>Embryophyta</taxon>
        <taxon>Tracheophyta</taxon>
        <taxon>Spermatophyta</taxon>
        <taxon>Magnoliopsida</taxon>
        <taxon>Liliopsida</taxon>
        <taxon>Poales</taxon>
        <taxon>Poaceae</taxon>
        <taxon>BOP clade</taxon>
        <taxon>Oryzoideae</taxon>
        <taxon>Oryzeae</taxon>
        <taxon>Oryzinae</taxon>
        <taxon>Leersia</taxon>
    </lineage>
</organism>
<proteinExistence type="inferred from homology"/>
<reference evidence="5" key="3">
    <citation type="submission" date="2015-04" db="UniProtKB">
        <authorList>
            <consortium name="EnsemblPlants"/>
        </authorList>
    </citation>
    <scope>IDENTIFICATION</scope>
</reference>
<dbReference type="GO" id="GO:0000145">
    <property type="term" value="C:exocyst"/>
    <property type="evidence" value="ECO:0007669"/>
    <property type="project" value="InterPro"/>
</dbReference>
<keyword evidence="3" id="KW-0268">Exocytosis</keyword>
<dbReference type="GO" id="GO:0015031">
    <property type="term" value="P:protein transport"/>
    <property type="evidence" value="ECO:0007669"/>
    <property type="project" value="UniProtKB-KW"/>
</dbReference>
<dbReference type="HOGENOM" id="CLU_026956_1_0_1"/>